<evidence type="ECO:0000313" key="2">
    <source>
        <dbReference type="Proteomes" id="UP000185678"/>
    </source>
</evidence>
<protein>
    <submittedName>
        <fullName evidence="1">Uncharacterized protein</fullName>
    </submittedName>
</protein>
<sequence length="240" mass="26337">MSLDFQNSNAMVSAVRPAARARRTSKTSRVRSRDQEDWDFAGLLAGQTVEEEAIPEVLRGVPGLGLNLPLDPSVFMQQLYGREFDPLTGRVNHGVFLQQTQDKTAQLASDLQQALTGLGADPETPVPLMVDELGNVVVDDDSTPHAEQINALFADNFDLSQSYRDVSQAHHWAALTEIGSAYVEAWYGTEDFDIRDDITDQFRDIFDSLAETASHMSYGNGALDSKSVSMALQSLEALAQ</sequence>
<accession>A0A1N7JBW0</accession>
<proteinExistence type="predicted"/>
<evidence type="ECO:0000313" key="1">
    <source>
        <dbReference type="EMBL" id="SIS46777.1"/>
    </source>
</evidence>
<dbReference type="Proteomes" id="UP000185678">
    <property type="component" value="Unassembled WGS sequence"/>
</dbReference>
<gene>
    <name evidence="1" type="ORF">SAMN05421779_10273</name>
</gene>
<dbReference type="RefSeq" id="WP_076399000.1">
    <property type="nucleotide sequence ID" value="NZ_FTOA01000002.1"/>
</dbReference>
<reference evidence="1 2" key="1">
    <citation type="submission" date="2017-01" db="EMBL/GenBank/DDBJ databases">
        <authorList>
            <person name="Mah S.A."/>
            <person name="Swanson W.J."/>
            <person name="Moy G.W."/>
            <person name="Vacquier V.D."/>
        </authorList>
    </citation>
    <scope>NUCLEOTIDE SEQUENCE [LARGE SCALE GENOMIC DNA]</scope>
    <source>
        <strain evidence="1 2">DSM 11589</strain>
    </source>
</reference>
<name>A0A1N7JBW0_9PROT</name>
<dbReference type="AlphaFoldDB" id="A0A1N7JBW0"/>
<keyword evidence="2" id="KW-1185">Reference proteome</keyword>
<organism evidence="1 2">
    <name type="scientific">Insolitispirillum peregrinum</name>
    <dbReference type="NCBI Taxonomy" id="80876"/>
    <lineage>
        <taxon>Bacteria</taxon>
        <taxon>Pseudomonadati</taxon>
        <taxon>Pseudomonadota</taxon>
        <taxon>Alphaproteobacteria</taxon>
        <taxon>Rhodospirillales</taxon>
        <taxon>Novispirillaceae</taxon>
        <taxon>Insolitispirillum</taxon>
    </lineage>
</organism>
<dbReference type="EMBL" id="FTOA01000002">
    <property type="protein sequence ID" value="SIS46777.1"/>
    <property type="molecule type" value="Genomic_DNA"/>
</dbReference>